<protein>
    <submittedName>
        <fullName evidence="2">Uncharacterized protein</fullName>
    </submittedName>
</protein>
<dbReference type="RefSeq" id="WP_130024141.1">
    <property type="nucleotide sequence ID" value="NZ_SEWF01000078.1"/>
</dbReference>
<dbReference type="AlphaFoldDB" id="A0A4V1ZCH5"/>
<dbReference type="Proteomes" id="UP000293162">
    <property type="component" value="Unassembled WGS sequence"/>
</dbReference>
<keyword evidence="1" id="KW-0812">Transmembrane</keyword>
<evidence type="ECO:0000313" key="2">
    <source>
        <dbReference type="EMBL" id="RYU92680.1"/>
    </source>
</evidence>
<feature type="transmembrane region" description="Helical" evidence="1">
    <location>
        <begin position="113"/>
        <end position="134"/>
    </location>
</feature>
<keyword evidence="1" id="KW-1133">Transmembrane helix</keyword>
<accession>A0A4V1ZCH5</accession>
<proteinExistence type="predicted"/>
<dbReference type="OrthoDB" id="676747at2"/>
<evidence type="ECO:0000313" key="3">
    <source>
        <dbReference type="Proteomes" id="UP000293162"/>
    </source>
</evidence>
<gene>
    <name evidence="2" type="ORF">EWM59_25955</name>
</gene>
<reference evidence="2 3" key="1">
    <citation type="submission" date="2019-02" db="EMBL/GenBank/DDBJ databases">
        <title>Bacterial novel species Emticicia sp. 17J42-9 isolated from soil.</title>
        <authorList>
            <person name="Jung H.-Y."/>
        </authorList>
    </citation>
    <scope>NUCLEOTIDE SEQUENCE [LARGE SCALE GENOMIC DNA]</scope>
    <source>
        <strain evidence="2 3">17J42-9</strain>
    </source>
</reference>
<organism evidence="2 3">
    <name type="scientific">Emticicia agri</name>
    <dbReference type="NCBI Taxonomy" id="2492393"/>
    <lineage>
        <taxon>Bacteria</taxon>
        <taxon>Pseudomonadati</taxon>
        <taxon>Bacteroidota</taxon>
        <taxon>Cytophagia</taxon>
        <taxon>Cytophagales</taxon>
        <taxon>Leadbetterellaceae</taxon>
        <taxon>Emticicia</taxon>
    </lineage>
</organism>
<feature type="transmembrane region" description="Helical" evidence="1">
    <location>
        <begin position="186"/>
        <end position="215"/>
    </location>
</feature>
<name>A0A4V1ZCH5_9BACT</name>
<sequence>MKKNLYFRSVYKSSQALEEAVLGSTLRLLSFPRTLLEVFIRKNMGERFFSIGTATLLLIVLAAFPIVFGPQLQALSALSDTGRNSLGDYNSMREMNAVMEARNFGGSSRGFDWGYFFLHHFTWYLFLGAFYYFALERYKEIKRLPSVFDFGRSSVDPGEIHPRFQDFKWKNQSVDIRMIETVLEPLFFFVIGVILIILKQMLGYLIVLSSIGYWMNYRIAYFQGDQFIMDTIDEMLFSQEKANAFIADKDPKETNGVRYYGRKPADPDTRRKVADMFEEDDSIEVD</sequence>
<keyword evidence="1" id="KW-0472">Membrane</keyword>
<feature type="transmembrane region" description="Helical" evidence="1">
    <location>
        <begin position="48"/>
        <end position="68"/>
    </location>
</feature>
<dbReference type="EMBL" id="SEWF01000078">
    <property type="protein sequence ID" value="RYU92680.1"/>
    <property type="molecule type" value="Genomic_DNA"/>
</dbReference>
<keyword evidence="3" id="KW-1185">Reference proteome</keyword>
<comment type="caution">
    <text evidence="2">The sequence shown here is derived from an EMBL/GenBank/DDBJ whole genome shotgun (WGS) entry which is preliminary data.</text>
</comment>
<evidence type="ECO:0000256" key="1">
    <source>
        <dbReference type="SAM" id="Phobius"/>
    </source>
</evidence>